<evidence type="ECO:0000313" key="1">
    <source>
        <dbReference type="EMBL" id="TGL92335.1"/>
    </source>
</evidence>
<organism evidence="1 2">
    <name type="scientific">Leptospira congkakensis</name>
    <dbReference type="NCBI Taxonomy" id="2484932"/>
    <lineage>
        <taxon>Bacteria</taxon>
        <taxon>Pseudomonadati</taxon>
        <taxon>Spirochaetota</taxon>
        <taxon>Spirochaetia</taxon>
        <taxon>Leptospirales</taxon>
        <taxon>Leptospiraceae</taxon>
        <taxon>Leptospira</taxon>
    </lineage>
</organism>
<dbReference type="GO" id="GO:0016301">
    <property type="term" value="F:kinase activity"/>
    <property type="evidence" value="ECO:0007669"/>
    <property type="project" value="UniProtKB-KW"/>
</dbReference>
<dbReference type="SMART" id="SM00855">
    <property type="entry name" value="PGAM"/>
    <property type="match status" value="1"/>
</dbReference>
<dbReference type="PANTHER" id="PTHR48100">
    <property type="entry name" value="BROAD-SPECIFICITY PHOSPHATASE YOR283W-RELATED"/>
    <property type="match status" value="1"/>
</dbReference>
<gene>
    <name evidence="1" type="ORF">EHQ69_08670</name>
</gene>
<keyword evidence="2" id="KW-1185">Reference proteome</keyword>
<dbReference type="InterPro" id="IPR050275">
    <property type="entry name" value="PGM_Phosphatase"/>
</dbReference>
<dbReference type="EMBL" id="RQGP01000019">
    <property type="protein sequence ID" value="TGL92335.1"/>
    <property type="molecule type" value="Genomic_DNA"/>
</dbReference>
<dbReference type="GO" id="GO:0016791">
    <property type="term" value="F:phosphatase activity"/>
    <property type="evidence" value="ECO:0007669"/>
    <property type="project" value="TreeGrafter"/>
</dbReference>
<dbReference type="RefSeq" id="WP_135583044.1">
    <property type="nucleotide sequence ID" value="NZ_RQGO01000023.1"/>
</dbReference>
<keyword evidence="1" id="KW-0418">Kinase</keyword>
<dbReference type="InterPro" id="IPR013078">
    <property type="entry name" value="His_Pase_superF_clade-1"/>
</dbReference>
<name>A0A4Z1ANL8_9LEPT</name>
<evidence type="ECO:0000313" key="2">
    <source>
        <dbReference type="Proteomes" id="UP000298263"/>
    </source>
</evidence>
<dbReference type="Pfam" id="PF00300">
    <property type="entry name" value="His_Phos_1"/>
    <property type="match status" value="1"/>
</dbReference>
<dbReference type="SUPFAM" id="SSF53254">
    <property type="entry name" value="Phosphoglycerate mutase-like"/>
    <property type="match status" value="1"/>
</dbReference>
<dbReference type="InterPro" id="IPR029033">
    <property type="entry name" value="His_PPase_superfam"/>
</dbReference>
<dbReference type="Proteomes" id="UP000298263">
    <property type="component" value="Unassembled WGS sequence"/>
</dbReference>
<dbReference type="Gene3D" id="3.40.50.1240">
    <property type="entry name" value="Phosphoglycerate mutase-like"/>
    <property type="match status" value="1"/>
</dbReference>
<dbReference type="OrthoDB" id="7925971at2"/>
<protein>
    <submittedName>
        <fullName evidence="1">Phosphoglycerate kinase</fullName>
    </submittedName>
</protein>
<keyword evidence="1" id="KW-0808">Transferase</keyword>
<proteinExistence type="predicted"/>
<dbReference type="CDD" id="cd07067">
    <property type="entry name" value="HP_PGM_like"/>
    <property type="match status" value="1"/>
</dbReference>
<accession>A0A4Z1ANL8</accession>
<dbReference type="AlphaFoldDB" id="A0A4Z1ANL8"/>
<reference evidence="1" key="1">
    <citation type="journal article" date="2019" name="PLoS Negl. Trop. Dis.">
        <title>Revisiting the worldwide diversity of Leptospira species in the environment.</title>
        <authorList>
            <person name="Vincent A.T."/>
            <person name="Schiettekatte O."/>
            <person name="Bourhy P."/>
            <person name="Veyrier F.J."/>
            <person name="Picardeau M."/>
        </authorList>
    </citation>
    <scope>NUCLEOTIDE SEQUENCE [LARGE SCALE GENOMIC DNA]</scope>
    <source>
        <strain evidence="1">201702422</strain>
    </source>
</reference>
<comment type="caution">
    <text evidence="1">The sequence shown here is derived from an EMBL/GenBank/DDBJ whole genome shotgun (WGS) entry which is preliminary data.</text>
</comment>
<sequence length="197" mass="22538">MDLYLIRHPETIAPKGTCYGRTDFPLKYPVEDTADSTFSYLPSTFDLFLSSPAPRALKLSKALLSKYNLSQADHLQIPTDERLREMNFGDWDGKLWEEIPRKETVPWMKDFVHAKTPGGEAFTDLIFRMDSFINDWKKDGVLRIDWEKTNNKSLNSMIVVCHSGPIRAALCKQFGTPYAEAFKSPVDFGSVHKLEID</sequence>